<feature type="transmembrane region" description="Helical" evidence="6">
    <location>
        <begin position="158"/>
        <end position="177"/>
    </location>
</feature>
<keyword evidence="3 6" id="KW-0812">Transmembrane</keyword>
<evidence type="ECO:0000256" key="3">
    <source>
        <dbReference type="ARBA" id="ARBA00022692"/>
    </source>
</evidence>
<dbReference type="InterPro" id="IPR002797">
    <property type="entry name" value="Polysacc_synth"/>
</dbReference>
<keyword evidence="4 6" id="KW-1133">Transmembrane helix</keyword>
<feature type="transmembrane region" description="Helical" evidence="6">
    <location>
        <begin position="259"/>
        <end position="282"/>
    </location>
</feature>
<feature type="transmembrane region" description="Helical" evidence="6">
    <location>
        <begin position="48"/>
        <end position="66"/>
    </location>
</feature>
<dbReference type="EMBL" id="PIPN01000003">
    <property type="protein sequence ID" value="RUO30002.1"/>
    <property type="molecule type" value="Genomic_DNA"/>
</dbReference>
<comment type="subcellular location">
    <subcellularLocation>
        <location evidence="1">Cell membrane</location>
        <topology evidence="1">Multi-pass membrane protein</topology>
    </subcellularLocation>
</comment>
<name>A0ABY0BZP1_9GAMM</name>
<feature type="transmembrane region" description="Helical" evidence="6">
    <location>
        <begin position="119"/>
        <end position="137"/>
    </location>
</feature>
<dbReference type="InterPro" id="IPR050833">
    <property type="entry name" value="Poly_Biosynth_Transport"/>
</dbReference>
<organism evidence="7 8">
    <name type="scientific">Aliidiomarina sedimenti</name>
    <dbReference type="NCBI Taxonomy" id="1933879"/>
    <lineage>
        <taxon>Bacteria</taxon>
        <taxon>Pseudomonadati</taxon>
        <taxon>Pseudomonadota</taxon>
        <taxon>Gammaproteobacteria</taxon>
        <taxon>Alteromonadales</taxon>
        <taxon>Idiomarinaceae</taxon>
        <taxon>Aliidiomarina</taxon>
    </lineage>
</organism>
<keyword evidence="2" id="KW-1003">Cell membrane</keyword>
<evidence type="ECO:0000256" key="4">
    <source>
        <dbReference type="ARBA" id="ARBA00022989"/>
    </source>
</evidence>
<dbReference type="PANTHER" id="PTHR30250:SF11">
    <property type="entry name" value="O-ANTIGEN TRANSPORTER-RELATED"/>
    <property type="match status" value="1"/>
</dbReference>
<keyword evidence="8" id="KW-1185">Reference proteome</keyword>
<feature type="transmembrane region" description="Helical" evidence="6">
    <location>
        <begin position="222"/>
        <end position="239"/>
    </location>
</feature>
<evidence type="ECO:0000256" key="6">
    <source>
        <dbReference type="SAM" id="Phobius"/>
    </source>
</evidence>
<feature type="transmembrane region" description="Helical" evidence="6">
    <location>
        <begin position="12"/>
        <end position="36"/>
    </location>
</feature>
<evidence type="ECO:0000313" key="8">
    <source>
        <dbReference type="Proteomes" id="UP000287410"/>
    </source>
</evidence>
<protein>
    <submittedName>
        <fullName evidence="7">Polysaccharide biosynthesis protein</fullName>
    </submittedName>
</protein>
<feature type="transmembrane region" description="Helical" evidence="6">
    <location>
        <begin position="87"/>
        <end position="113"/>
    </location>
</feature>
<feature type="transmembrane region" description="Helical" evidence="6">
    <location>
        <begin position="394"/>
        <end position="412"/>
    </location>
</feature>
<feature type="transmembrane region" description="Helical" evidence="6">
    <location>
        <begin position="333"/>
        <end position="353"/>
    </location>
</feature>
<reference evidence="7 8" key="1">
    <citation type="journal article" date="2018" name="Front. Microbiol.">
        <title>Genome-Based Analysis Reveals the Taxonomy and Diversity of the Family Idiomarinaceae.</title>
        <authorList>
            <person name="Liu Y."/>
            <person name="Lai Q."/>
            <person name="Shao Z."/>
        </authorList>
    </citation>
    <scope>NUCLEOTIDE SEQUENCE [LARGE SCALE GENOMIC DNA]</scope>
    <source>
        <strain evidence="7 8">GBSy1</strain>
    </source>
</reference>
<evidence type="ECO:0000256" key="2">
    <source>
        <dbReference type="ARBA" id="ARBA00022475"/>
    </source>
</evidence>
<keyword evidence="5 6" id="KW-0472">Membrane</keyword>
<dbReference type="PANTHER" id="PTHR30250">
    <property type="entry name" value="PST FAMILY PREDICTED COLANIC ACID TRANSPORTER"/>
    <property type="match status" value="1"/>
</dbReference>
<proteinExistence type="predicted"/>
<feature type="transmembrane region" description="Helical" evidence="6">
    <location>
        <begin position="183"/>
        <end position="202"/>
    </location>
</feature>
<comment type="caution">
    <text evidence="7">The sequence shown here is derived from an EMBL/GenBank/DDBJ whole genome shotgun (WGS) entry which is preliminary data.</text>
</comment>
<accession>A0ABY0BZP1</accession>
<feature type="transmembrane region" description="Helical" evidence="6">
    <location>
        <begin position="303"/>
        <end position="327"/>
    </location>
</feature>
<evidence type="ECO:0000256" key="5">
    <source>
        <dbReference type="ARBA" id="ARBA00023136"/>
    </source>
</evidence>
<feature type="transmembrane region" description="Helical" evidence="6">
    <location>
        <begin position="365"/>
        <end position="388"/>
    </location>
</feature>
<evidence type="ECO:0000256" key="1">
    <source>
        <dbReference type="ARBA" id="ARBA00004651"/>
    </source>
</evidence>
<dbReference type="Pfam" id="PF01943">
    <property type="entry name" value="Polysacc_synt"/>
    <property type="match status" value="1"/>
</dbReference>
<evidence type="ECO:0000313" key="7">
    <source>
        <dbReference type="EMBL" id="RUO30002.1"/>
    </source>
</evidence>
<dbReference type="Proteomes" id="UP000287410">
    <property type="component" value="Unassembled WGS sequence"/>
</dbReference>
<dbReference type="RefSeq" id="WP_126789273.1">
    <property type="nucleotide sequence ID" value="NZ_PIPN01000003.1"/>
</dbReference>
<gene>
    <name evidence="7" type="ORF">CWE12_08560</name>
</gene>
<sequence length="428" mass="47420">MLLKKIANHELFRGSAIYLLASAMNAAIPLLLLPVLTRYLSPAEYGEVAMFLVWVSLIGALCGLSVHGAANRKYFDIDENADELAKYIFMCFSILMVSSLIMLGIVVILGPYLSKMLNISYVWLIIGVPVAALGFINKLRLGQWQVSKQAARYGVHQVSQSLANVSLTLFFVVVLYLGASGRILAISSTFFVFAIISILTLFKDRLIKFAWRPDMAKEALNFGVPLIPHIVGMFLLNTVDRVVITSELGLDQAGIYMVAIQLSMAAGIILDAVNKSFVPWLYERLKRNEINEKLMIVKATYAYYCLLGFGAFLGFIVAGDVLLLIVGRDYSDAANLIGWVILAKAFHGGYLMVTNYLFYSKNTGVLSTITIFCGLLNVALLFVLIGYAGLIGAAWAYCISKFVQWIVTWLVASRMVSMPWFKIFAIQK</sequence>